<feature type="transmembrane region" description="Helical" evidence="6">
    <location>
        <begin position="315"/>
        <end position="335"/>
    </location>
</feature>
<comment type="caution">
    <text evidence="7">The sequence shown here is derived from an EMBL/GenBank/DDBJ whole genome shotgun (WGS) entry which is preliminary data.</text>
</comment>
<dbReference type="InterPro" id="IPR050833">
    <property type="entry name" value="Poly_Biosynth_Transport"/>
</dbReference>
<evidence type="ECO:0000256" key="2">
    <source>
        <dbReference type="ARBA" id="ARBA00022475"/>
    </source>
</evidence>
<dbReference type="PANTHER" id="PTHR30250">
    <property type="entry name" value="PST FAMILY PREDICTED COLANIC ACID TRANSPORTER"/>
    <property type="match status" value="1"/>
</dbReference>
<evidence type="ECO:0008006" key="9">
    <source>
        <dbReference type="Google" id="ProtNLM"/>
    </source>
</evidence>
<name>A0A4R1BEC7_9ACTN</name>
<feature type="transmembrane region" description="Helical" evidence="6">
    <location>
        <begin position="99"/>
        <end position="120"/>
    </location>
</feature>
<evidence type="ECO:0000256" key="3">
    <source>
        <dbReference type="ARBA" id="ARBA00022692"/>
    </source>
</evidence>
<feature type="transmembrane region" description="Helical" evidence="6">
    <location>
        <begin position="376"/>
        <end position="394"/>
    </location>
</feature>
<keyword evidence="8" id="KW-1185">Reference proteome</keyword>
<feature type="transmembrane region" description="Helical" evidence="6">
    <location>
        <begin position="158"/>
        <end position="179"/>
    </location>
</feature>
<dbReference type="AlphaFoldDB" id="A0A4R1BEC7"/>
<dbReference type="Proteomes" id="UP000295244">
    <property type="component" value="Unassembled WGS sequence"/>
</dbReference>
<evidence type="ECO:0000313" key="8">
    <source>
        <dbReference type="Proteomes" id="UP000295244"/>
    </source>
</evidence>
<protein>
    <recommendedName>
        <fullName evidence="9">Lipopolysaccharide biosynthesis protein</fullName>
    </recommendedName>
</protein>
<keyword evidence="5 6" id="KW-0472">Membrane</keyword>
<proteinExistence type="predicted"/>
<feature type="transmembrane region" description="Helical" evidence="6">
    <location>
        <begin position="278"/>
        <end position="295"/>
    </location>
</feature>
<sequence length="411" mass="44874">MDQGFFAASNFAVNILLARWLTPYEYGAFGLAFAIFLFVGCVHQATLLEPMLVFGPGKYKERLPEYLGALVYGHFALVALGSIALLLAGLGFALWGSTVLSATLLALALTEPFILLLWLMRRACYARFEPHLAASGSAWYMALMLAGAYALYRSGWLSAVSALGVMGISSLAVSIWLAVRLRVKLPPLRGGDLLRSSLREHWSYGRWSVPNNALNWVPQNIFYVVLPLYGGLAAGASFRALMNLIRPVLQFGWALSNLLLPALVRARDRGHDAFGSRVRSALILYTLGLSSYWLLLGAFHEPLVTWLYAGRYTEYAGLLWLLGLSVVFAGVKLVVGYSVRALERPDWLLLSYAIPAIAAATLGTGLIFLWGVAGAAIGLLASQILTAVLVAVFYRRLRSSRKLSVSPEPGR</sequence>
<evidence type="ECO:0000313" key="7">
    <source>
        <dbReference type="EMBL" id="TCJ15469.1"/>
    </source>
</evidence>
<reference evidence="7 8" key="1">
    <citation type="submission" date="2019-03" db="EMBL/GenBank/DDBJ databases">
        <title>Whole genome sequence of a novel Rubrobacter taiwanensis strain, isolated from Yellowstone National Park.</title>
        <authorList>
            <person name="Freed S."/>
            <person name="Ramaley R.F."/>
            <person name="Kyndt J.A."/>
        </authorList>
    </citation>
    <scope>NUCLEOTIDE SEQUENCE [LARGE SCALE GENOMIC DNA]</scope>
    <source>
        <strain evidence="7 8">Yellowstone</strain>
    </source>
</reference>
<evidence type="ECO:0000256" key="6">
    <source>
        <dbReference type="SAM" id="Phobius"/>
    </source>
</evidence>
<keyword evidence="2" id="KW-1003">Cell membrane</keyword>
<feature type="transmembrane region" description="Helical" evidence="6">
    <location>
        <begin position="26"/>
        <end position="48"/>
    </location>
</feature>
<feature type="transmembrane region" description="Helical" evidence="6">
    <location>
        <begin position="221"/>
        <end position="242"/>
    </location>
</feature>
<dbReference type="GO" id="GO:0005886">
    <property type="term" value="C:plasma membrane"/>
    <property type="evidence" value="ECO:0007669"/>
    <property type="project" value="UniProtKB-SubCell"/>
</dbReference>
<feature type="transmembrane region" description="Helical" evidence="6">
    <location>
        <begin position="248"/>
        <end position="266"/>
    </location>
</feature>
<dbReference type="EMBL" id="SKBU01000025">
    <property type="protein sequence ID" value="TCJ15469.1"/>
    <property type="molecule type" value="Genomic_DNA"/>
</dbReference>
<evidence type="ECO:0000256" key="1">
    <source>
        <dbReference type="ARBA" id="ARBA00004651"/>
    </source>
</evidence>
<dbReference type="PANTHER" id="PTHR30250:SF11">
    <property type="entry name" value="O-ANTIGEN TRANSPORTER-RELATED"/>
    <property type="match status" value="1"/>
</dbReference>
<organism evidence="7 8">
    <name type="scientific">Rubrobacter taiwanensis</name>
    <dbReference type="NCBI Taxonomy" id="185139"/>
    <lineage>
        <taxon>Bacteria</taxon>
        <taxon>Bacillati</taxon>
        <taxon>Actinomycetota</taxon>
        <taxon>Rubrobacteria</taxon>
        <taxon>Rubrobacterales</taxon>
        <taxon>Rubrobacteraceae</taxon>
        <taxon>Rubrobacter</taxon>
    </lineage>
</organism>
<keyword evidence="3 6" id="KW-0812">Transmembrane</keyword>
<dbReference type="OrthoDB" id="7980222at2"/>
<evidence type="ECO:0000256" key="4">
    <source>
        <dbReference type="ARBA" id="ARBA00022989"/>
    </source>
</evidence>
<keyword evidence="4 6" id="KW-1133">Transmembrane helix</keyword>
<dbReference type="RefSeq" id="WP_132692481.1">
    <property type="nucleotide sequence ID" value="NZ_SKBU01000025.1"/>
</dbReference>
<feature type="transmembrane region" description="Helical" evidence="6">
    <location>
        <begin position="347"/>
        <end position="370"/>
    </location>
</feature>
<gene>
    <name evidence="7" type="ORF">E0L93_12840</name>
</gene>
<comment type="subcellular location">
    <subcellularLocation>
        <location evidence="1">Cell membrane</location>
        <topology evidence="1">Multi-pass membrane protein</topology>
    </subcellularLocation>
</comment>
<evidence type="ECO:0000256" key="5">
    <source>
        <dbReference type="ARBA" id="ARBA00023136"/>
    </source>
</evidence>
<feature type="transmembrane region" description="Helical" evidence="6">
    <location>
        <begin position="132"/>
        <end position="152"/>
    </location>
</feature>
<feature type="transmembrane region" description="Helical" evidence="6">
    <location>
        <begin position="69"/>
        <end position="93"/>
    </location>
</feature>
<accession>A0A4R1BEC7</accession>